<proteinExistence type="inferred from homology"/>
<dbReference type="PaxDb" id="121845-A0A1S3CUP6"/>
<dbReference type="Gene3D" id="3.90.245.10">
    <property type="entry name" value="Ribonucleoside hydrolase-like"/>
    <property type="match status" value="1"/>
</dbReference>
<sequence>MSIYPRKVILDVDAGIDDAWALLLMLKAEQKNLIEIIAITCCHGNAELSEVVDNVCRVLQAFGRKNIPVYKGVSKPLIPKDLSHKYSFDWLHFFGKNGFGDIDLGDSDTLDRSCVVENISAVVALHELTREFKGLISVLCLAPLTNIALTLRLFPQFAQNAKELYIMGGNHKGVGNVTSAAEFNFLTDPEAAHIVLGGFHGPICILPWEACLGIDISYEWRYDTLGASDAPYISLLNRLERGISDRAISMGFNKWVPADSALCTCFLDEKAITVSYETTCSVELAGEITRGQACVDVVHSKTPNVRMIDTVDSRLLKDMLLWIKD</sequence>
<dbReference type="STRING" id="121845.A0A1S3CUP6"/>
<evidence type="ECO:0000256" key="1">
    <source>
        <dbReference type="ARBA" id="ARBA00009176"/>
    </source>
</evidence>
<dbReference type="AlphaFoldDB" id="A0A1S3CUP6"/>
<dbReference type="InterPro" id="IPR052775">
    <property type="entry name" value="IUN_hydrolase"/>
</dbReference>
<dbReference type="PANTHER" id="PTHR46190:SF1">
    <property type="entry name" value="SI:CH211-201H21.5"/>
    <property type="match status" value="1"/>
</dbReference>
<reference evidence="4" key="1">
    <citation type="submission" date="2025-08" db="UniProtKB">
        <authorList>
            <consortium name="RefSeq"/>
        </authorList>
    </citation>
    <scope>IDENTIFICATION</scope>
</reference>
<gene>
    <name evidence="4" type="primary">LOC103504892</name>
</gene>
<protein>
    <submittedName>
        <fullName evidence="4">Uncharacterized protein C1683.06c-like</fullName>
    </submittedName>
</protein>
<dbReference type="KEGG" id="dci:103504892"/>
<name>A0A1S3CUP6_DIACI</name>
<keyword evidence="3" id="KW-1185">Reference proteome</keyword>
<dbReference type="OMA" id="NWRLKEF"/>
<evidence type="ECO:0000259" key="2">
    <source>
        <dbReference type="Pfam" id="PF01156"/>
    </source>
</evidence>
<evidence type="ECO:0000313" key="3">
    <source>
        <dbReference type="Proteomes" id="UP000079169"/>
    </source>
</evidence>
<dbReference type="GO" id="GO:0016799">
    <property type="term" value="F:hydrolase activity, hydrolyzing N-glycosyl compounds"/>
    <property type="evidence" value="ECO:0007669"/>
    <property type="project" value="InterPro"/>
</dbReference>
<dbReference type="Pfam" id="PF01156">
    <property type="entry name" value="IU_nuc_hydro"/>
    <property type="match status" value="1"/>
</dbReference>
<dbReference type="InterPro" id="IPR001910">
    <property type="entry name" value="Inosine/uridine_hydrolase_dom"/>
</dbReference>
<accession>A0A1S3CUP6</accession>
<dbReference type="CDD" id="cd02649">
    <property type="entry name" value="nuc_hydro_CeIAG"/>
    <property type="match status" value="1"/>
</dbReference>
<dbReference type="PANTHER" id="PTHR46190">
    <property type="entry name" value="SI:CH211-201H21.5-RELATED"/>
    <property type="match status" value="1"/>
</dbReference>
<dbReference type="GeneID" id="103504892"/>
<comment type="similarity">
    <text evidence="1">Belongs to the IUNH family.</text>
</comment>
<organism evidence="3 4">
    <name type="scientific">Diaphorina citri</name>
    <name type="common">Asian citrus psyllid</name>
    <dbReference type="NCBI Taxonomy" id="121845"/>
    <lineage>
        <taxon>Eukaryota</taxon>
        <taxon>Metazoa</taxon>
        <taxon>Ecdysozoa</taxon>
        <taxon>Arthropoda</taxon>
        <taxon>Hexapoda</taxon>
        <taxon>Insecta</taxon>
        <taxon>Pterygota</taxon>
        <taxon>Neoptera</taxon>
        <taxon>Paraneoptera</taxon>
        <taxon>Hemiptera</taxon>
        <taxon>Sternorrhyncha</taxon>
        <taxon>Psylloidea</taxon>
        <taxon>Psyllidae</taxon>
        <taxon>Diaphorininae</taxon>
        <taxon>Diaphorina</taxon>
    </lineage>
</organism>
<dbReference type="InterPro" id="IPR036452">
    <property type="entry name" value="Ribo_hydro-like"/>
</dbReference>
<evidence type="ECO:0000313" key="4">
    <source>
        <dbReference type="RefSeq" id="XP_008467411.1"/>
    </source>
</evidence>
<dbReference type="SUPFAM" id="SSF53590">
    <property type="entry name" value="Nucleoside hydrolase"/>
    <property type="match status" value="1"/>
</dbReference>
<dbReference type="RefSeq" id="XP_008467411.1">
    <property type="nucleotide sequence ID" value="XM_008469189.2"/>
</dbReference>
<dbReference type="Proteomes" id="UP000079169">
    <property type="component" value="Unplaced"/>
</dbReference>
<feature type="domain" description="Inosine/uridine-preferring nucleoside hydrolase" evidence="2">
    <location>
        <begin position="8"/>
        <end position="315"/>
    </location>
</feature>